<dbReference type="NCBIfam" id="NF033153">
    <property type="entry name" value="phage_ICD_like"/>
    <property type="match status" value="1"/>
</dbReference>
<organism evidence="1 2">
    <name type="scientific">Erwinia tracheiphila</name>
    <dbReference type="NCBI Taxonomy" id="65700"/>
    <lineage>
        <taxon>Bacteria</taxon>
        <taxon>Pseudomonadati</taxon>
        <taxon>Pseudomonadota</taxon>
        <taxon>Gammaproteobacteria</taxon>
        <taxon>Enterobacterales</taxon>
        <taxon>Erwiniaceae</taxon>
        <taxon>Erwinia</taxon>
    </lineage>
</organism>
<protein>
    <submittedName>
        <fullName evidence="1">Host cell division inhibitor Icd-like protein</fullName>
    </submittedName>
</protein>
<reference evidence="1 2" key="1">
    <citation type="submission" date="2016-01" db="EMBL/GenBank/DDBJ databases">
        <authorList>
            <person name="Oliw E.H."/>
        </authorList>
    </citation>
    <scope>NUCLEOTIDE SEQUENCE [LARGE SCALE GENOMIC DNA]</scope>
    <source>
        <strain evidence="1 2">MDcuke</strain>
    </source>
</reference>
<accession>A0A345CPB3</accession>
<evidence type="ECO:0000313" key="2">
    <source>
        <dbReference type="Proteomes" id="UP000264980"/>
    </source>
</evidence>
<keyword evidence="1" id="KW-0131">Cell cycle</keyword>
<dbReference type="Proteomes" id="UP000264980">
    <property type="component" value="Chromosome"/>
</dbReference>
<dbReference type="GO" id="GO:0051301">
    <property type="term" value="P:cell division"/>
    <property type="evidence" value="ECO:0007669"/>
    <property type="project" value="UniProtKB-KW"/>
</dbReference>
<gene>
    <name evidence="1" type="ORF">AV903_02805</name>
</gene>
<dbReference type="AlphaFoldDB" id="A0A345CPB3"/>
<proteinExistence type="predicted"/>
<name>A0A345CPB3_9GAMM</name>
<dbReference type="EMBL" id="CP013970">
    <property type="protein sequence ID" value="AXF75280.1"/>
    <property type="molecule type" value="Genomic_DNA"/>
</dbReference>
<sequence length="102" mass="11704">MRTHEANLCAQFFFELSNVEARQCYQHQRASYQKPLLGITVMAKNYHTGIRAPFTWRFMALNSDCGQMMQIVAATEQEARQLMPRGMIAIFCARLPVSEVMA</sequence>
<keyword evidence="1" id="KW-0132">Cell division</keyword>
<evidence type="ECO:0000313" key="1">
    <source>
        <dbReference type="EMBL" id="AXF75280.1"/>
    </source>
</evidence>